<sequence>MPLPAYYKPILQAHLNRFLVQGNTLLRVYSIPGLSRDIRGFLFPSLFTVYPFLVI</sequence>
<protein>
    <submittedName>
        <fullName evidence="1">Uncharacterized protein</fullName>
    </submittedName>
</protein>
<comment type="caution">
    <text evidence="1">The sequence shown here is derived from an EMBL/GenBank/DDBJ whole genome shotgun (WGS) entry which is preliminary data.</text>
</comment>
<evidence type="ECO:0000313" key="1">
    <source>
        <dbReference type="EMBL" id="MBA0688709.1"/>
    </source>
</evidence>
<reference evidence="1 2" key="1">
    <citation type="journal article" date="2019" name="Genome Biol. Evol.">
        <title>Insights into the evolution of the New World diploid cottons (Gossypium, subgenus Houzingenia) based on genome sequencing.</title>
        <authorList>
            <person name="Grover C.E."/>
            <person name="Arick M.A. 2nd"/>
            <person name="Thrash A."/>
            <person name="Conover J.L."/>
            <person name="Sanders W.S."/>
            <person name="Peterson D.G."/>
            <person name="Frelichowski J.E."/>
            <person name="Scheffler J.A."/>
            <person name="Scheffler B.E."/>
            <person name="Wendel J.F."/>
        </authorList>
    </citation>
    <scope>NUCLEOTIDE SEQUENCE [LARGE SCALE GENOMIC DNA]</scope>
    <source>
        <strain evidence="1">185</strain>
        <tissue evidence="1">Leaf</tissue>
    </source>
</reference>
<dbReference type="Proteomes" id="UP000593577">
    <property type="component" value="Unassembled WGS sequence"/>
</dbReference>
<name>A0A7J8XPQ4_GOSAI</name>
<dbReference type="EMBL" id="JABFAA010000008">
    <property type="protein sequence ID" value="MBA0688709.1"/>
    <property type="molecule type" value="Genomic_DNA"/>
</dbReference>
<gene>
    <name evidence="1" type="ORF">Goari_006478</name>
</gene>
<organism evidence="1 2">
    <name type="scientific">Gossypium aridum</name>
    <name type="common">American cotton</name>
    <name type="synonym">Erioxylum aridum</name>
    <dbReference type="NCBI Taxonomy" id="34290"/>
    <lineage>
        <taxon>Eukaryota</taxon>
        <taxon>Viridiplantae</taxon>
        <taxon>Streptophyta</taxon>
        <taxon>Embryophyta</taxon>
        <taxon>Tracheophyta</taxon>
        <taxon>Spermatophyta</taxon>
        <taxon>Magnoliopsida</taxon>
        <taxon>eudicotyledons</taxon>
        <taxon>Gunneridae</taxon>
        <taxon>Pentapetalae</taxon>
        <taxon>rosids</taxon>
        <taxon>malvids</taxon>
        <taxon>Malvales</taxon>
        <taxon>Malvaceae</taxon>
        <taxon>Malvoideae</taxon>
        <taxon>Gossypium</taxon>
    </lineage>
</organism>
<dbReference type="AlphaFoldDB" id="A0A7J8XPQ4"/>
<proteinExistence type="predicted"/>
<evidence type="ECO:0000313" key="2">
    <source>
        <dbReference type="Proteomes" id="UP000593577"/>
    </source>
</evidence>
<accession>A0A7J8XPQ4</accession>
<keyword evidence="2" id="KW-1185">Reference proteome</keyword>